<dbReference type="EMBL" id="SOML01000012">
    <property type="protein sequence ID" value="TFD93796.1"/>
    <property type="molecule type" value="Genomic_DNA"/>
</dbReference>
<evidence type="ECO:0000256" key="1">
    <source>
        <dbReference type="SAM" id="Coils"/>
    </source>
</evidence>
<feature type="coiled-coil region" evidence="1">
    <location>
        <begin position="161"/>
        <end position="188"/>
    </location>
</feature>
<evidence type="ECO:0000313" key="3">
    <source>
        <dbReference type="EMBL" id="TFD93796.1"/>
    </source>
</evidence>
<feature type="compositionally biased region" description="Basic and acidic residues" evidence="2">
    <location>
        <begin position="370"/>
        <end position="388"/>
    </location>
</feature>
<protein>
    <submittedName>
        <fullName evidence="3">Uncharacterized protein</fullName>
    </submittedName>
</protein>
<feature type="region of interest" description="Disordered" evidence="2">
    <location>
        <begin position="108"/>
        <end position="159"/>
    </location>
</feature>
<keyword evidence="4" id="KW-1185">Reference proteome</keyword>
<dbReference type="AlphaFoldDB" id="A0A4Y8KVS4"/>
<sequence length="587" mass="65321">MEEKKKKTFVIEINGVKESIENVEKLADALDKLDLKVKNSNTSKAIAVAFDDLLPSLTNIEGLLKKIVAIISKTQPLIETTIKAINITERIDKEAKKASKDVQTGLTKTIKEKDESQPSSQQKGKNANDFIKDITKINTNPKDDNAPQTDPIKNHNGTTNVDATRAQIEFSQKQIAEFRKTLEKTNKAATVFFAETEANYKTLLGDHLDTLVNLDKESKEYNNLSEDQKKSLEGYKNFLEEKDKYNREYLKKKNDVHVLEEKAQETSNKIMLKGFTQTLEQIQLQWERYGTQLQTLAANYTALMGASAELYKAKAAEAGKSIAAIDEQLKASTEKRKALDEESKTATGGRIIVIEELKAREIAASQELTAQKKEEETEKARLEKEAEKRTKRAQRLNLAMSIPKTIADVAKGIASALSLGLVGIPIAAIIAAQGAIQIATVKKQYDKINMESGGLLIGKRHTQGGMRIEGSNIEVEGDEFVVNRISTRKNLGLVDYINRERRALTAEDLTGYFSRSRGQNFPRIESKRIYESGGQLTNLEVVDSVTAPEINKILDAISNIDFRPVVSVTDIADAQRTMVSVERTVNS</sequence>
<feature type="compositionally biased region" description="Basic and acidic residues" evidence="2">
    <location>
        <begin position="130"/>
        <end position="145"/>
    </location>
</feature>
<comment type="caution">
    <text evidence="3">The sequence shown here is derived from an EMBL/GenBank/DDBJ whole genome shotgun (WGS) entry which is preliminary data.</text>
</comment>
<name>A0A4Y8KVS4_9BACT</name>
<accession>A0A4Y8KVS4</accession>
<proteinExistence type="predicted"/>
<keyword evidence="1" id="KW-0175">Coiled coil</keyword>
<dbReference type="STRING" id="1121485.GCA_000426485_00603"/>
<dbReference type="RefSeq" id="WP_134437289.1">
    <property type="nucleotide sequence ID" value="NZ_SOML01000012.1"/>
</dbReference>
<dbReference type="Proteomes" id="UP000297861">
    <property type="component" value="Unassembled WGS sequence"/>
</dbReference>
<organism evidence="3 4">
    <name type="scientific">Dysgonomonas capnocytophagoides</name>
    <dbReference type="NCBI Taxonomy" id="45254"/>
    <lineage>
        <taxon>Bacteria</taxon>
        <taxon>Pseudomonadati</taxon>
        <taxon>Bacteroidota</taxon>
        <taxon>Bacteroidia</taxon>
        <taxon>Bacteroidales</taxon>
        <taxon>Dysgonomonadaceae</taxon>
        <taxon>Dysgonomonas</taxon>
    </lineage>
</organism>
<evidence type="ECO:0000256" key="2">
    <source>
        <dbReference type="SAM" id="MobiDB-lite"/>
    </source>
</evidence>
<feature type="coiled-coil region" evidence="1">
    <location>
        <begin position="235"/>
        <end position="262"/>
    </location>
</feature>
<feature type="region of interest" description="Disordered" evidence="2">
    <location>
        <begin position="369"/>
        <end position="388"/>
    </location>
</feature>
<reference evidence="3 4" key="1">
    <citation type="submission" date="2019-03" db="EMBL/GenBank/DDBJ databases">
        <title>San Antonio Military Medical Center submission to MRSN (WRAIR), pending publication.</title>
        <authorList>
            <person name="Blyth D.M."/>
            <person name="Mccarthy S.L."/>
            <person name="Schall S.E."/>
            <person name="Stam J.A."/>
            <person name="Ong A.C."/>
            <person name="Mcgann P.T."/>
        </authorList>
    </citation>
    <scope>NUCLEOTIDE SEQUENCE [LARGE SCALE GENOMIC DNA]</scope>
    <source>
        <strain evidence="3 4">MRSN571793</strain>
    </source>
</reference>
<gene>
    <name evidence="3" type="ORF">E2605_16745</name>
</gene>
<evidence type="ECO:0000313" key="4">
    <source>
        <dbReference type="Proteomes" id="UP000297861"/>
    </source>
</evidence>
<dbReference type="OrthoDB" id="996467at2"/>